<dbReference type="Pfam" id="PF00512">
    <property type="entry name" value="HisKA"/>
    <property type="match status" value="1"/>
</dbReference>
<gene>
    <name evidence="10" type="ORF">DI603_07340</name>
</gene>
<dbReference type="Pfam" id="PF07701">
    <property type="entry name" value="HNOBA"/>
    <property type="match status" value="2"/>
</dbReference>
<dbReference type="InterPro" id="IPR036890">
    <property type="entry name" value="HATPase_C_sf"/>
</dbReference>
<dbReference type="GO" id="GO:0005886">
    <property type="term" value="C:plasma membrane"/>
    <property type="evidence" value="ECO:0007669"/>
    <property type="project" value="TreeGrafter"/>
</dbReference>
<dbReference type="PANTHER" id="PTHR43047:SF72">
    <property type="entry name" value="OSMOSENSING HISTIDINE PROTEIN KINASE SLN1"/>
    <property type="match status" value="1"/>
</dbReference>
<dbReference type="SUPFAM" id="SSF55874">
    <property type="entry name" value="ATPase domain of HSP90 chaperone/DNA topoisomerase II/histidine kinase"/>
    <property type="match status" value="1"/>
</dbReference>
<keyword evidence="4" id="KW-0547">Nucleotide-binding</keyword>
<keyword evidence="5" id="KW-0418">Kinase</keyword>
<dbReference type="AlphaFoldDB" id="A0A2W5DXG9"/>
<feature type="domain" description="Histidine kinase" evidence="8">
    <location>
        <begin position="285"/>
        <end position="506"/>
    </location>
</feature>
<dbReference type="GO" id="GO:0000166">
    <property type="term" value="F:nucleotide binding"/>
    <property type="evidence" value="ECO:0007669"/>
    <property type="project" value="UniProtKB-KW"/>
</dbReference>
<dbReference type="InterPro" id="IPR003594">
    <property type="entry name" value="HATPase_dom"/>
</dbReference>
<dbReference type="SMART" id="SM00387">
    <property type="entry name" value="HATPase_c"/>
    <property type="match status" value="1"/>
</dbReference>
<dbReference type="Pfam" id="PF02518">
    <property type="entry name" value="HATPase_c"/>
    <property type="match status" value="1"/>
</dbReference>
<reference evidence="10 11" key="1">
    <citation type="submission" date="2017-08" db="EMBL/GenBank/DDBJ databases">
        <title>Infants hospitalized years apart are colonized by the same room-sourced microbial strains.</title>
        <authorList>
            <person name="Brooks B."/>
            <person name="Olm M.R."/>
            <person name="Firek B.A."/>
            <person name="Baker R."/>
            <person name="Thomas B.C."/>
            <person name="Morowitz M.J."/>
            <person name="Banfield J.F."/>
        </authorList>
    </citation>
    <scope>NUCLEOTIDE SEQUENCE [LARGE SCALE GENOMIC DNA]</scope>
    <source>
        <strain evidence="10">S2_012_000_R2_81</strain>
    </source>
</reference>
<dbReference type="Pfam" id="PF12860">
    <property type="entry name" value="PAS_7"/>
    <property type="match status" value="1"/>
</dbReference>
<dbReference type="InterPro" id="IPR004358">
    <property type="entry name" value="Sig_transdc_His_kin-like_C"/>
</dbReference>
<dbReference type="Proteomes" id="UP000249633">
    <property type="component" value="Unassembled WGS sequence"/>
</dbReference>
<evidence type="ECO:0000313" key="10">
    <source>
        <dbReference type="EMBL" id="PZP33887.1"/>
    </source>
</evidence>
<evidence type="ECO:0000259" key="8">
    <source>
        <dbReference type="PROSITE" id="PS50109"/>
    </source>
</evidence>
<dbReference type="GO" id="GO:0004383">
    <property type="term" value="F:guanylate cyclase activity"/>
    <property type="evidence" value="ECO:0007669"/>
    <property type="project" value="InterPro"/>
</dbReference>
<evidence type="ECO:0000259" key="9">
    <source>
        <dbReference type="PROSITE" id="PS50112"/>
    </source>
</evidence>
<dbReference type="Gene3D" id="3.30.565.10">
    <property type="entry name" value="Histidine kinase-like ATPase, C-terminal domain"/>
    <property type="match status" value="1"/>
</dbReference>
<dbReference type="SMART" id="SM00388">
    <property type="entry name" value="HisKA"/>
    <property type="match status" value="1"/>
</dbReference>
<dbReference type="PROSITE" id="PS50112">
    <property type="entry name" value="PAS"/>
    <property type="match status" value="1"/>
</dbReference>
<feature type="domain" description="PAS" evidence="9">
    <location>
        <begin position="157"/>
        <end position="220"/>
    </location>
</feature>
<evidence type="ECO:0000313" key="11">
    <source>
        <dbReference type="Proteomes" id="UP000249633"/>
    </source>
</evidence>
<dbReference type="SUPFAM" id="SSF47384">
    <property type="entry name" value="Homodimeric domain of signal transducing histidine kinase"/>
    <property type="match status" value="1"/>
</dbReference>
<dbReference type="InterPro" id="IPR042463">
    <property type="entry name" value="HNOB_dom_associated_sf"/>
</dbReference>
<protein>
    <recommendedName>
        <fullName evidence="12">Histidine kinase</fullName>
    </recommendedName>
</protein>
<keyword evidence="3" id="KW-0808">Transferase</keyword>
<dbReference type="Gene3D" id="3.30.450.260">
    <property type="entry name" value="Haem NO binding associated domain"/>
    <property type="match status" value="1"/>
</dbReference>
<dbReference type="InterPro" id="IPR036097">
    <property type="entry name" value="HisK_dim/P_sf"/>
</dbReference>
<evidence type="ECO:0008006" key="12">
    <source>
        <dbReference type="Google" id="ProtNLM"/>
    </source>
</evidence>
<sequence>MATCAPVLDAGRFARAFPFHLWLDHELRVIGAGASLRKALPALQLGLRLHEAFIVTRPREAVTAADWQRHGADLCTLRSKLPGPPLALRGNAELLEDDSLLLLITPVMTSMEALRDCQLGFNDFAKHDAIGEMLLVTRSLQMSADDTHRMADRLRKRSDQLNAILELNHCGVLSVDEEGQVQHVNAALLEMLDVPRTELAGMTLPQVQALLDERTAPDQRGLVQLAHARSDADLQDHRTLHLSVPRPRVIELRNRRSPDGSRFYYLRDKTAEFEVDRMKSDFLTTAAHELRTPMVSVFGFTELLLNRPVGDERRRDVLETIHRQAALLIAMINDLLDLARIESRQGTDLRRVPVPIGRLVQDTLERLGGAAAGHTLINALDAGQAGLALLVDAEKTSQALTNVLSNAIKYSPAGSQVWVELCTAPGQHEAHRVGLRVRDEGVGMSPAQLARVFERFYRADPSGHIPGTGLGMNLVKELVELQEGQVEIRSEAGVGTVVTLWLPLAAPTERLAGTAGGGTRAAARVTPAHAVALQNRCQNTDEETP</sequence>
<evidence type="ECO:0000256" key="7">
    <source>
        <dbReference type="ARBA" id="ARBA00023293"/>
    </source>
</evidence>
<keyword evidence="6" id="KW-0902">Two-component regulatory system</keyword>
<dbReference type="Gene3D" id="1.10.287.130">
    <property type="match status" value="1"/>
</dbReference>
<evidence type="ECO:0000256" key="1">
    <source>
        <dbReference type="ARBA" id="ARBA00000085"/>
    </source>
</evidence>
<dbReference type="PANTHER" id="PTHR43047">
    <property type="entry name" value="TWO-COMPONENT HISTIDINE PROTEIN KINASE"/>
    <property type="match status" value="1"/>
</dbReference>
<comment type="catalytic activity">
    <reaction evidence="1">
        <text>ATP + protein L-histidine = ADP + protein N-phospho-L-histidine.</text>
        <dbReference type="EC" id="2.7.13.3"/>
    </reaction>
</comment>
<dbReference type="EMBL" id="QFOD01000005">
    <property type="protein sequence ID" value="PZP33887.1"/>
    <property type="molecule type" value="Genomic_DNA"/>
</dbReference>
<keyword evidence="2" id="KW-0597">Phosphoprotein</keyword>
<dbReference type="InterPro" id="IPR005467">
    <property type="entry name" value="His_kinase_dom"/>
</dbReference>
<dbReference type="InterPro" id="IPR035965">
    <property type="entry name" value="PAS-like_dom_sf"/>
</dbReference>
<name>A0A2W5DXG9_9BURK</name>
<evidence type="ECO:0000256" key="3">
    <source>
        <dbReference type="ARBA" id="ARBA00022679"/>
    </source>
</evidence>
<dbReference type="CDD" id="cd00082">
    <property type="entry name" value="HisKA"/>
    <property type="match status" value="1"/>
</dbReference>
<dbReference type="GO" id="GO:0009927">
    <property type="term" value="F:histidine phosphotransfer kinase activity"/>
    <property type="evidence" value="ECO:0007669"/>
    <property type="project" value="TreeGrafter"/>
</dbReference>
<proteinExistence type="predicted"/>
<accession>A0A2W5DXG9</accession>
<dbReference type="GO" id="GO:0000155">
    <property type="term" value="F:phosphorelay sensor kinase activity"/>
    <property type="evidence" value="ECO:0007669"/>
    <property type="project" value="InterPro"/>
</dbReference>
<evidence type="ECO:0000256" key="2">
    <source>
        <dbReference type="ARBA" id="ARBA00022553"/>
    </source>
</evidence>
<dbReference type="SMART" id="SM00091">
    <property type="entry name" value="PAS"/>
    <property type="match status" value="1"/>
</dbReference>
<comment type="caution">
    <text evidence="10">The sequence shown here is derived from an EMBL/GenBank/DDBJ whole genome shotgun (WGS) entry which is preliminary data.</text>
</comment>
<evidence type="ECO:0000256" key="5">
    <source>
        <dbReference type="ARBA" id="ARBA00022777"/>
    </source>
</evidence>
<dbReference type="CDD" id="cd00075">
    <property type="entry name" value="HATPase"/>
    <property type="match status" value="1"/>
</dbReference>
<dbReference type="PROSITE" id="PS50109">
    <property type="entry name" value="HIS_KIN"/>
    <property type="match status" value="1"/>
</dbReference>
<dbReference type="InterPro" id="IPR003661">
    <property type="entry name" value="HisK_dim/P_dom"/>
</dbReference>
<dbReference type="SUPFAM" id="SSF55785">
    <property type="entry name" value="PYP-like sensor domain (PAS domain)"/>
    <property type="match status" value="1"/>
</dbReference>
<evidence type="ECO:0000256" key="4">
    <source>
        <dbReference type="ARBA" id="ARBA00022741"/>
    </source>
</evidence>
<dbReference type="InterPro" id="IPR011645">
    <property type="entry name" value="HNOB_dom_associated"/>
</dbReference>
<dbReference type="FunFam" id="1.10.287.130:FF:000001">
    <property type="entry name" value="Two-component sensor histidine kinase"/>
    <property type="match status" value="1"/>
</dbReference>
<dbReference type="CDD" id="cd00130">
    <property type="entry name" value="PAS"/>
    <property type="match status" value="1"/>
</dbReference>
<keyword evidence="7" id="KW-0141">cGMP biosynthesis</keyword>
<dbReference type="PRINTS" id="PR00344">
    <property type="entry name" value="BCTRLSENSOR"/>
</dbReference>
<dbReference type="InterPro" id="IPR000014">
    <property type="entry name" value="PAS"/>
</dbReference>
<dbReference type="Gene3D" id="3.30.450.20">
    <property type="entry name" value="PAS domain"/>
    <property type="match status" value="1"/>
</dbReference>
<organism evidence="10 11">
    <name type="scientific">Roseateles depolymerans</name>
    <dbReference type="NCBI Taxonomy" id="76731"/>
    <lineage>
        <taxon>Bacteria</taxon>
        <taxon>Pseudomonadati</taxon>
        <taxon>Pseudomonadota</taxon>
        <taxon>Betaproteobacteria</taxon>
        <taxon>Burkholderiales</taxon>
        <taxon>Sphaerotilaceae</taxon>
        <taxon>Roseateles</taxon>
    </lineage>
</organism>
<evidence type="ECO:0000256" key="6">
    <source>
        <dbReference type="ARBA" id="ARBA00023012"/>
    </source>
</evidence>